<dbReference type="EMBL" id="JAACJO010000018">
    <property type="protein sequence ID" value="KAF5348759.1"/>
    <property type="molecule type" value="Genomic_DNA"/>
</dbReference>
<dbReference type="Proteomes" id="UP000559027">
    <property type="component" value="Unassembled WGS sequence"/>
</dbReference>
<reference evidence="1 2" key="1">
    <citation type="journal article" date="2020" name="ISME J.">
        <title>Uncovering the hidden diversity of litter-decomposition mechanisms in mushroom-forming fungi.</title>
        <authorList>
            <person name="Floudas D."/>
            <person name="Bentzer J."/>
            <person name="Ahren D."/>
            <person name="Johansson T."/>
            <person name="Persson P."/>
            <person name="Tunlid A."/>
        </authorList>
    </citation>
    <scope>NUCLEOTIDE SEQUENCE [LARGE SCALE GENOMIC DNA]</scope>
    <source>
        <strain evidence="1 2">CBS 146.42</strain>
    </source>
</reference>
<dbReference type="AlphaFoldDB" id="A0A8H5CWP5"/>
<dbReference type="OrthoDB" id="391988at2759"/>
<proteinExistence type="predicted"/>
<sequence length="213" mass="24212">MDPATLDERGKDEARKAFKICVQSLQHTMRRLNIPMPHYVKVSVRPGYSKEDVSALVEVTRDIVKERLKGDAWIMWAIAQRASLPVKIEACITKAMSYYRRVLTGTMPGFGQILLCRCLVEVHKDIIKCWNCKGKVLNTDEFMQLMLHLVQDAHMKPDVSTYVLIYYLMHFDISLSSPNIDKISQFVSLVTATSTPILLPVAILGLTSFCDDF</sequence>
<keyword evidence="2" id="KW-1185">Reference proteome</keyword>
<comment type="caution">
    <text evidence="1">The sequence shown here is derived from an EMBL/GenBank/DDBJ whole genome shotgun (WGS) entry which is preliminary data.</text>
</comment>
<gene>
    <name evidence="1" type="ORF">D9756_009852</name>
</gene>
<accession>A0A8H5CWP5</accession>
<organism evidence="1 2">
    <name type="scientific">Leucocoprinus leucothites</name>
    <dbReference type="NCBI Taxonomy" id="201217"/>
    <lineage>
        <taxon>Eukaryota</taxon>
        <taxon>Fungi</taxon>
        <taxon>Dikarya</taxon>
        <taxon>Basidiomycota</taxon>
        <taxon>Agaricomycotina</taxon>
        <taxon>Agaricomycetes</taxon>
        <taxon>Agaricomycetidae</taxon>
        <taxon>Agaricales</taxon>
        <taxon>Agaricineae</taxon>
        <taxon>Agaricaceae</taxon>
        <taxon>Leucocoprinus</taxon>
    </lineage>
</organism>
<evidence type="ECO:0000313" key="2">
    <source>
        <dbReference type="Proteomes" id="UP000559027"/>
    </source>
</evidence>
<evidence type="ECO:0000313" key="1">
    <source>
        <dbReference type="EMBL" id="KAF5348759.1"/>
    </source>
</evidence>
<name>A0A8H5CWP5_9AGAR</name>
<protein>
    <submittedName>
        <fullName evidence="1">Uncharacterized protein</fullName>
    </submittedName>
</protein>